<dbReference type="AlphaFoldDB" id="A0A9P6E3W9"/>
<gene>
    <name evidence="1" type="ORF">CPB83DRAFT_899987</name>
</gene>
<dbReference type="EMBL" id="MU157964">
    <property type="protein sequence ID" value="KAF9522037.1"/>
    <property type="molecule type" value="Genomic_DNA"/>
</dbReference>
<evidence type="ECO:0000313" key="2">
    <source>
        <dbReference type="Proteomes" id="UP000807306"/>
    </source>
</evidence>
<name>A0A9P6E3W9_9AGAR</name>
<reference evidence="1" key="1">
    <citation type="submission" date="2020-11" db="EMBL/GenBank/DDBJ databases">
        <authorList>
            <consortium name="DOE Joint Genome Institute"/>
            <person name="Ahrendt S."/>
            <person name="Riley R."/>
            <person name="Andreopoulos W."/>
            <person name="Labutti K."/>
            <person name="Pangilinan J."/>
            <person name="Ruiz-Duenas F.J."/>
            <person name="Barrasa J.M."/>
            <person name="Sanchez-Garcia M."/>
            <person name="Camarero S."/>
            <person name="Miyauchi S."/>
            <person name="Serrano A."/>
            <person name="Linde D."/>
            <person name="Babiker R."/>
            <person name="Drula E."/>
            <person name="Ayuso-Fernandez I."/>
            <person name="Pacheco R."/>
            <person name="Padilla G."/>
            <person name="Ferreira P."/>
            <person name="Barriuso J."/>
            <person name="Kellner H."/>
            <person name="Castanera R."/>
            <person name="Alfaro M."/>
            <person name="Ramirez L."/>
            <person name="Pisabarro A.G."/>
            <person name="Kuo A."/>
            <person name="Tritt A."/>
            <person name="Lipzen A."/>
            <person name="He G."/>
            <person name="Yan M."/>
            <person name="Ng V."/>
            <person name="Cullen D."/>
            <person name="Martin F."/>
            <person name="Rosso M.-N."/>
            <person name="Henrissat B."/>
            <person name="Hibbett D."/>
            <person name="Martinez A.T."/>
            <person name="Grigoriev I.V."/>
        </authorList>
    </citation>
    <scope>NUCLEOTIDE SEQUENCE</scope>
    <source>
        <strain evidence="1">CBS 506.95</strain>
    </source>
</reference>
<sequence>MATQSDRAQLSVGRLTTDTFSYADCLHCHHLPPQETLDLNNTALESALAVFQESKDTCLIIGAEDGEIRVGSYDDIEVVLADASLKKADKLRIWLIPIPLPKIPPILVAAVARHSEDGMDDLHAMHSKLATTKIYTLSHWLPMSLGLVGQILLRIPLYRGRYPYIMVQDSKHALKTGRNQLLTCWPSVHP</sequence>
<accession>A0A9P6E3W9</accession>
<evidence type="ECO:0000313" key="1">
    <source>
        <dbReference type="EMBL" id="KAF9522037.1"/>
    </source>
</evidence>
<organism evidence="1 2">
    <name type="scientific">Crepidotus variabilis</name>
    <dbReference type="NCBI Taxonomy" id="179855"/>
    <lineage>
        <taxon>Eukaryota</taxon>
        <taxon>Fungi</taxon>
        <taxon>Dikarya</taxon>
        <taxon>Basidiomycota</taxon>
        <taxon>Agaricomycotina</taxon>
        <taxon>Agaricomycetes</taxon>
        <taxon>Agaricomycetidae</taxon>
        <taxon>Agaricales</taxon>
        <taxon>Agaricineae</taxon>
        <taxon>Crepidotaceae</taxon>
        <taxon>Crepidotus</taxon>
    </lineage>
</organism>
<protein>
    <submittedName>
        <fullName evidence="1">Uncharacterized protein</fullName>
    </submittedName>
</protein>
<keyword evidence="2" id="KW-1185">Reference proteome</keyword>
<dbReference type="Proteomes" id="UP000807306">
    <property type="component" value="Unassembled WGS sequence"/>
</dbReference>
<dbReference type="OrthoDB" id="3268677at2759"/>
<comment type="caution">
    <text evidence="1">The sequence shown here is derived from an EMBL/GenBank/DDBJ whole genome shotgun (WGS) entry which is preliminary data.</text>
</comment>
<proteinExistence type="predicted"/>